<feature type="transmembrane region" description="Helical" evidence="2">
    <location>
        <begin position="22"/>
        <end position="41"/>
    </location>
</feature>
<dbReference type="InterPro" id="IPR052638">
    <property type="entry name" value="PiggyBac_TE-derived"/>
</dbReference>
<sequence>MGGTDQMDGNLGRYRISIRGKKWWWCIFTWLIDVAINKAWILRRKAMNKHIDRLSIRRELVNTYLKKYGVLPKVGGRPSTSKNSVSCNRISDDVRYDGMNH</sequence>
<comment type="caution">
    <text evidence="3">The sequence shown here is derived from an EMBL/GenBank/DDBJ whole genome shotgun (WGS) entry which is preliminary data.</text>
</comment>
<organism evidence="3 4">
    <name type="scientific">Rhamnusium bicolor</name>
    <dbReference type="NCBI Taxonomy" id="1586634"/>
    <lineage>
        <taxon>Eukaryota</taxon>
        <taxon>Metazoa</taxon>
        <taxon>Ecdysozoa</taxon>
        <taxon>Arthropoda</taxon>
        <taxon>Hexapoda</taxon>
        <taxon>Insecta</taxon>
        <taxon>Pterygota</taxon>
        <taxon>Neoptera</taxon>
        <taxon>Endopterygota</taxon>
        <taxon>Coleoptera</taxon>
        <taxon>Polyphaga</taxon>
        <taxon>Cucujiformia</taxon>
        <taxon>Chrysomeloidea</taxon>
        <taxon>Cerambycidae</taxon>
        <taxon>Lepturinae</taxon>
        <taxon>Rhagiini</taxon>
        <taxon>Rhamnusium</taxon>
    </lineage>
</organism>
<keyword evidence="2" id="KW-0812">Transmembrane</keyword>
<reference evidence="3" key="1">
    <citation type="journal article" date="2023" name="Insect Mol. Biol.">
        <title>Genome sequencing provides insights into the evolution of gene families encoding plant cell wall-degrading enzymes in longhorned beetles.</title>
        <authorList>
            <person name="Shin N.R."/>
            <person name="Okamura Y."/>
            <person name="Kirsch R."/>
            <person name="Pauchet Y."/>
        </authorList>
    </citation>
    <scope>NUCLEOTIDE SEQUENCE</scope>
    <source>
        <strain evidence="3">RBIC_L_NR</strain>
    </source>
</reference>
<feature type="region of interest" description="Disordered" evidence="1">
    <location>
        <begin position="76"/>
        <end position="101"/>
    </location>
</feature>
<keyword evidence="4" id="KW-1185">Reference proteome</keyword>
<protein>
    <submittedName>
        <fullName evidence="3">Uncharacterized protein</fullName>
    </submittedName>
</protein>
<feature type="compositionally biased region" description="Polar residues" evidence="1">
    <location>
        <begin position="78"/>
        <end position="89"/>
    </location>
</feature>
<dbReference type="EMBL" id="JANEYF010004309">
    <property type="protein sequence ID" value="KAJ8931528.1"/>
    <property type="molecule type" value="Genomic_DNA"/>
</dbReference>
<dbReference type="GO" id="GO:0043565">
    <property type="term" value="F:sequence-specific DNA binding"/>
    <property type="evidence" value="ECO:0007669"/>
    <property type="project" value="TreeGrafter"/>
</dbReference>
<keyword evidence="2" id="KW-1133">Transmembrane helix</keyword>
<dbReference type="PANTHER" id="PTHR47055">
    <property type="entry name" value="DDE_TNP_1_7 DOMAIN-CONTAINING PROTEIN"/>
    <property type="match status" value="1"/>
</dbReference>
<feature type="compositionally biased region" description="Basic and acidic residues" evidence="1">
    <location>
        <begin position="90"/>
        <end position="101"/>
    </location>
</feature>
<name>A0AAV8WYP2_9CUCU</name>
<evidence type="ECO:0000256" key="2">
    <source>
        <dbReference type="SAM" id="Phobius"/>
    </source>
</evidence>
<accession>A0AAV8WYP2</accession>
<evidence type="ECO:0000256" key="1">
    <source>
        <dbReference type="SAM" id="MobiDB-lite"/>
    </source>
</evidence>
<keyword evidence="2" id="KW-0472">Membrane</keyword>
<gene>
    <name evidence="3" type="ORF">NQ314_015543</name>
</gene>
<evidence type="ECO:0000313" key="3">
    <source>
        <dbReference type="EMBL" id="KAJ8931528.1"/>
    </source>
</evidence>
<proteinExistence type="predicted"/>
<evidence type="ECO:0000313" key="4">
    <source>
        <dbReference type="Proteomes" id="UP001162156"/>
    </source>
</evidence>
<dbReference type="AlphaFoldDB" id="A0AAV8WYP2"/>
<dbReference type="PANTHER" id="PTHR47055:SF3">
    <property type="entry name" value="PHORBOL-ESTER_DAG-TYPE DOMAIN-CONTAINING PROTEIN"/>
    <property type="match status" value="1"/>
</dbReference>
<dbReference type="Proteomes" id="UP001162156">
    <property type="component" value="Unassembled WGS sequence"/>
</dbReference>